<dbReference type="Gene3D" id="3.20.20.10">
    <property type="entry name" value="Alanine racemase"/>
    <property type="match status" value="1"/>
</dbReference>
<dbReference type="Pfam" id="PF00842">
    <property type="entry name" value="Ala_racemase_C"/>
    <property type="match status" value="1"/>
</dbReference>
<evidence type="ECO:0000256" key="1">
    <source>
        <dbReference type="ARBA" id="ARBA00000316"/>
    </source>
</evidence>
<comment type="similarity">
    <text evidence="3 7">Belongs to the alanine racemase family.</text>
</comment>
<evidence type="ECO:0000256" key="4">
    <source>
        <dbReference type="ARBA" id="ARBA00013089"/>
    </source>
</evidence>
<dbReference type="STRING" id="394221.Mmar10_1208"/>
<dbReference type="UniPathway" id="UPA00042">
    <property type="reaction ID" value="UER00497"/>
</dbReference>
<evidence type="ECO:0000259" key="10">
    <source>
        <dbReference type="SMART" id="SM01005"/>
    </source>
</evidence>
<evidence type="ECO:0000256" key="2">
    <source>
        <dbReference type="ARBA" id="ARBA00001933"/>
    </source>
</evidence>
<dbReference type="SUPFAM" id="SSF50621">
    <property type="entry name" value="Alanine racemase C-terminal domain-like"/>
    <property type="match status" value="1"/>
</dbReference>
<dbReference type="GO" id="GO:0005829">
    <property type="term" value="C:cytosol"/>
    <property type="evidence" value="ECO:0007669"/>
    <property type="project" value="TreeGrafter"/>
</dbReference>
<dbReference type="InterPro" id="IPR029066">
    <property type="entry name" value="PLP-binding_barrel"/>
</dbReference>
<keyword evidence="5 7" id="KW-0663">Pyridoxal phosphate</keyword>
<dbReference type="EC" id="5.1.1.1" evidence="4 7"/>
<feature type="binding site" evidence="7 9">
    <location>
        <position position="141"/>
    </location>
    <ligand>
        <name>substrate</name>
    </ligand>
</feature>
<evidence type="ECO:0000313" key="11">
    <source>
        <dbReference type="EMBL" id="ABI65501.1"/>
    </source>
</evidence>
<dbReference type="InterPro" id="IPR020622">
    <property type="entry name" value="Ala_racemase_pyridoxalP-BS"/>
</dbReference>
<comment type="pathway">
    <text evidence="7">Amino-acid biosynthesis; D-alanine biosynthesis; D-alanine from L-alanine: step 1/1.</text>
</comment>
<dbReference type="Proteomes" id="UP000001964">
    <property type="component" value="Chromosome"/>
</dbReference>
<dbReference type="InterPro" id="IPR001608">
    <property type="entry name" value="Ala_racemase_N"/>
</dbReference>
<feature type="active site" description="Proton acceptor; specific for L-alanine" evidence="7">
    <location>
        <position position="263"/>
    </location>
</feature>
<dbReference type="GO" id="GO:0030170">
    <property type="term" value="F:pyridoxal phosphate binding"/>
    <property type="evidence" value="ECO:0007669"/>
    <property type="project" value="UniProtKB-UniRule"/>
</dbReference>
<accession>Q0AQD6</accession>
<evidence type="ECO:0000256" key="3">
    <source>
        <dbReference type="ARBA" id="ARBA00007880"/>
    </source>
</evidence>
<keyword evidence="6 7" id="KW-0413">Isomerase</keyword>
<evidence type="ECO:0000313" key="12">
    <source>
        <dbReference type="Proteomes" id="UP000001964"/>
    </source>
</evidence>
<dbReference type="HOGENOM" id="CLU_028393_1_1_5"/>
<evidence type="ECO:0000256" key="6">
    <source>
        <dbReference type="ARBA" id="ARBA00023235"/>
    </source>
</evidence>
<dbReference type="InterPro" id="IPR009006">
    <property type="entry name" value="Ala_racemase/Decarboxylase_C"/>
</dbReference>
<comment type="cofactor">
    <cofactor evidence="2 7 8">
        <name>pyridoxal 5'-phosphate</name>
        <dbReference type="ChEBI" id="CHEBI:597326"/>
    </cofactor>
</comment>
<feature type="active site" description="Proton acceptor; specific for D-alanine" evidence="7">
    <location>
        <position position="45"/>
    </location>
</feature>
<evidence type="ECO:0000256" key="8">
    <source>
        <dbReference type="PIRSR" id="PIRSR600821-50"/>
    </source>
</evidence>
<organism evidence="11 12">
    <name type="scientific">Maricaulis maris (strain MCS10)</name>
    <name type="common">Caulobacter maris</name>
    <dbReference type="NCBI Taxonomy" id="394221"/>
    <lineage>
        <taxon>Bacteria</taxon>
        <taxon>Pseudomonadati</taxon>
        <taxon>Pseudomonadota</taxon>
        <taxon>Alphaproteobacteria</taxon>
        <taxon>Maricaulales</taxon>
        <taxon>Maricaulaceae</taxon>
        <taxon>Maricaulis</taxon>
    </lineage>
</organism>
<dbReference type="PANTHER" id="PTHR30511">
    <property type="entry name" value="ALANINE RACEMASE"/>
    <property type="match status" value="1"/>
</dbReference>
<dbReference type="RefSeq" id="WP_011643148.1">
    <property type="nucleotide sequence ID" value="NC_008347.1"/>
</dbReference>
<reference evidence="11 12" key="1">
    <citation type="submission" date="2006-08" db="EMBL/GenBank/DDBJ databases">
        <title>Complete sequence of Maricaulis maris MCS10.</title>
        <authorList>
            <consortium name="US DOE Joint Genome Institute"/>
            <person name="Copeland A."/>
            <person name="Lucas S."/>
            <person name="Lapidus A."/>
            <person name="Barry K."/>
            <person name="Detter J.C."/>
            <person name="Glavina del Rio T."/>
            <person name="Hammon N."/>
            <person name="Israni S."/>
            <person name="Dalin E."/>
            <person name="Tice H."/>
            <person name="Pitluck S."/>
            <person name="Saunders E."/>
            <person name="Brettin T."/>
            <person name="Bruce D."/>
            <person name="Han C."/>
            <person name="Tapia R."/>
            <person name="Gilna P."/>
            <person name="Schmutz J."/>
            <person name="Larimer F."/>
            <person name="Land M."/>
            <person name="Hauser L."/>
            <person name="Kyrpides N."/>
            <person name="Mikhailova N."/>
            <person name="Viollier P."/>
            <person name="Stephens C."/>
            <person name="Richardson P."/>
        </authorList>
    </citation>
    <scope>NUCLEOTIDE SEQUENCE [LARGE SCALE GENOMIC DNA]</scope>
    <source>
        <strain evidence="11 12">MCS10</strain>
    </source>
</reference>
<dbReference type="AlphaFoldDB" id="Q0AQD6"/>
<dbReference type="OrthoDB" id="9813814at2"/>
<feature type="modified residue" description="N6-(pyridoxal phosphate)lysine" evidence="7 8">
    <location>
        <position position="45"/>
    </location>
</feature>
<dbReference type="Gene3D" id="2.40.37.10">
    <property type="entry name" value="Lyase, Ornithine Decarboxylase, Chain A, domain 1"/>
    <property type="match status" value="1"/>
</dbReference>
<comment type="function">
    <text evidence="7">Catalyzes the interconversion of L-alanine and D-alanine. May also act on other amino acids.</text>
</comment>
<evidence type="ECO:0000256" key="7">
    <source>
        <dbReference type="HAMAP-Rule" id="MF_01201"/>
    </source>
</evidence>
<dbReference type="eggNOG" id="COG0787">
    <property type="taxonomic scope" value="Bacteria"/>
</dbReference>
<gene>
    <name evidence="11" type="ordered locus">Mmar10_1208</name>
</gene>
<dbReference type="CDD" id="cd00430">
    <property type="entry name" value="PLPDE_III_AR"/>
    <property type="match status" value="1"/>
</dbReference>
<dbReference type="Pfam" id="PF01168">
    <property type="entry name" value="Ala_racemase_N"/>
    <property type="match status" value="1"/>
</dbReference>
<evidence type="ECO:0000256" key="5">
    <source>
        <dbReference type="ARBA" id="ARBA00022898"/>
    </source>
</evidence>
<dbReference type="GO" id="GO:0008784">
    <property type="term" value="F:alanine racemase activity"/>
    <property type="evidence" value="ECO:0007669"/>
    <property type="project" value="UniProtKB-UniRule"/>
</dbReference>
<dbReference type="PROSITE" id="PS00395">
    <property type="entry name" value="ALANINE_RACEMASE"/>
    <property type="match status" value="1"/>
</dbReference>
<evidence type="ECO:0000256" key="9">
    <source>
        <dbReference type="PIRSR" id="PIRSR600821-52"/>
    </source>
</evidence>
<dbReference type="GO" id="GO:0030632">
    <property type="term" value="P:D-alanine biosynthetic process"/>
    <property type="evidence" value="ECO:0007669"/>
    <property type="project" value="UniProtKB-UniRule"/>
</dbReference>
<dbReference type="KEGG" id="mmr:Mmar10_1208"/>
<keyword evidence="12" id="KW-1185">Reference proteome</keyword>
<dbReference type="EMBL" id="CP000449">
    <property type="protein sequence ID" value="ABI65501.1"/>
    <property type="molecule type" value="Genomic_DNA"/>
</dbReference>
<dbReference type="NCBIfam" id="TIGR00492">
    <property type="entry name" value="alr"/>
    <property type="match status" value="1"/>
</dbReference>
<feature type="domain" description="Alanine racemase C-terminal" evidence="10">
    <location>
        <begin position="242"/>
        <end position="365"/>
    </location>
</feature>
<proteinExistence type="inferred from homology"/>
<dbReference type="InterPro" id="IPR000821">
    <property type="entry name" value="Ala_racemase"/>
</dbReference>
<dbReference type="InterPro" id="IPR011079">
    <property type="entry name" value="Ala_racemase_C"/>
</dbReference>
<feature type="binding site" evidence="7 9">
    <location>
        <position position="311"/>
    </location>
    <ligand>
        <name>substrate</name>
    </ligand>
</feature>
<sequence length="366" mass="39396">MSDTGTSSRRAHPAPRLIIDLAAIKRNYAALQTLAPTASVGAVVKANGYGLGAAQVVPALADAGCRCFYVAHTSEAREAREALAGRPADIFVFNGFWPSELAELRQLSLFPVINDLQQLEDLRALAPDLPCAIHFDTGMSRLGLDAAETEALLADPARIDALDVRQIMSHLACSDDPDHPLNEQQRQRFERIRHALPGIPASLSNSTGTLLGQAYHFDMLRPGLALFSGMPAPGQASPFEPVVAIDAPILQIRTLQPGDTVGYGACWTADRPRRVATVAAGYADGLLRAFGNGGYGRIGETQVPILGRVSMDLICVDIDAVEEPVRPGDPVRFLGPDIENMADSAATISYEFLVRLGIRFDRSYLR</sequence>
<dbReference type="SMART" id="SM01005">
    <property type="entry name" value="Ala_racemase_C"/>
    <property type="match status" value="1"/>
</dbReference>
<dbReference type="PRINTS" id="PR00992">
    <property type="entry name" value="ALARACEMASE"/>
</dbReference>
<dbReference type="SUPFAM" id="SSF51419">
    <property type="entry name" value="PLP-binding barrel"/>
    <property type="match status" value="1"/>
</dbReference>
<dbReference type="HAMAP" id="MF_01201">
    <property type="entry name" value="Ala_racemase"/>
    <property type="match status" value="1"/>
</dbReference>
<dbReference type="PANTHER" id="PTHR30511:SF0">
    <property type="entry name" value="ALANINE RACEMASE, CATABOLIC-RELATED"/>
    <property type="match status" value="1"/>
</dbReference>
<name>Q0AQD6_MARMM</name>
<protein>
    <recommendedName>
        <fullName evidence="4 7">Alanine racemase</fullName>
        <ecNumber evidence="4 7">5.1.1.1</ecNumber>
    </recommendedName>
</protein>
<comment type="catalytic activity">
    <reaction evidence="1 7">
        <text>L-alanine = D-alanine</text>
        <dbReference type="Rhea" id="RHEA:20249"/>
        <dbReference type="ChEBI" id="CHEBI:57416"/>
        <dbReference type="ChEBI" id="CHEBI:57972"/>
        <dbReference type="EC" id="5.1.1.1"/>
    </reaction>
</comment>